<gene>
    <name evidence="4" type="ORF">Bathy03g01210</name>
</gene>
<dbReference type="Gene3D" id="2.60.120.10">
    <property type="entry name" value="Jelly Rolls"/>
    <property type="match status" value="1"/>
</dbReference>
<dbReference type="CDD" id="cd06121">
    <property type="entry name" value="cupin_YML079wp"/>
    <property type="match status" value="1"/>
</dbReference>
<dbReference type="InterPro" id="IPR009327">
    <property type="entry name" value="Cupin_DUF985"/>
</dbReference>
<feature type="compositionally biased region" description="Basic and acidic residues" evidence="1">
    <location>
        <begin position="262"/>
        <end position="272"/>
    </location>
</feature>
<dbReference type="OrthoDB" id="6614653at2759"/>
<dbReference type="GeneID" id="19016659"/>
<dbReference type="Pfam" id="PF06172">
    <property type="entry name" value="Cupin_5"/>
    <property type="match status" value="1"/>
</dbReference>
<feature type="region of interest" description="Disordered" evidence="1">
    <location>
        <begin position="98"/>
        <end position="126"/>
    </location>
</feature>
<feature type="domain" description="DUF985" evidence="3">
    <location>
        <begin position="82"/>
        <end position="231"/>
    </location>
</feature>
<keyword evidence="2" id="KW-1133">Transmembrane helix</keyword>
<dbReference type="KEGG" id="bpg:Bathy03g01210"/>
<organism evidence="4 5">
    <name type="scientific">Bathycoccus prasinos</name>
    <dbReference type="NCBI Taxonomy" id="41875"/>
    <lineage>
        <taxon>Eukaryota</taxon>
        <taxon>Viridiplantae</taxon>
        <taxon>Chlorophyta</taxon>
        <taxon>Mamiellophyceae</taxon>
        <taxon>Mamiellales</taxon>
        <taxon>Bathycoccaceae</taxon>
        <taxon>Bathycoccus</taxon>
    </lineage>
</organism>
<dbReference type="InterPro" id="IPR014710">
    <property type="entry name" value="RmlC-like_jellyroll"/>
</dbReference>
<evidence type="ECO:0000256" key="1">
    <source>
        <dbReference type="SAM" id="MobiDB-lite"/>
    </source>
</evidence>
<proteinExistence type="predicted"/>
<feature type="transmembrane region" description="Helical" evidence="2">
    <location>
        <begin position="44"/>
        <end position="65"/>
    </location>
</feature>
<evidence type="ECO:0000259" key="3">
    <source>
        <dbReference type="Pfam" id="PF06172"/>
    </source>
</evidence>
<name>K8F1J5_9CHLO</name>
<reference evidence="4 5" key="1">
    <citation type="submission" date="2011-10" db="EMBL/GenBank/DDBJ databases">
        <authorList>
            <person name="Genoscope - CEA"/>
        </authorList>
    </citation>
    <scope>NUCLEOTIDE SEQUENCE [LARGE SCALE GENOMIC DNA]</scope>
    <source>
        <strain evidence="4 5">RCC 1105</strain>
    </source>
</reference>
<dbReference type="InterPro" id="IPR039935">
    <property type="entry name" value="YML079W-like"/>
</dbReference>
<dbReference type="PANTHER" id="PTHR33387">
    <property type="entry name" value="RMLC-LIKE JELLY ROLL FOLD PROTEIN"/>
    <property type="match status" value="1"/>
</dbReference>
<dbReference type="PANTHER" id="PTHR33387:SF3">
    <property type="entry name" value="DUF985 DOMAIN-CONTAINING PROTEIN"/>
    <property type="match status" value="1"/>
</dbReference>
<evidence type="ECO:0000256" key="2">
    <source>
        <dbReference type="SAM" id="Phobius"/>
    </source>
</evidence>
<dbReference type="EMBL" id="FO082276">
    <property type="protein sequence ID" value="CCO15388.1"/>
    <property type="molecule type" value="Genomic_DNA"/>
</dbReference>
<dbReference type="RefSeq" id="XP_007513951.1">
    <property type="nucleotide sequence ID" value="XM_007513889.1"/>
</dbReference>
<dbReference type="eggNOG" id="ENOG502RM2D">
    <property type="taxonomic scope" value="Eukaryota"/>
</dbReference>
<protein>
    <recommendedName>
        <fullName evidence="3">DUF985 domain-containing protein</fullName>
    </recommendedName>
</protein>
<dbReference type="SUPFAM" id="SSF51182">
    <property type="entry name" value="RmlC-like cupins"/>
    <property type="match status" value="1"/>
</dbReference>
<feature type="region of interest" description="Disordered" evidence="1">
    <location>
        <begin position="262"/>
        <end position="423"/>
    </location>
</feature>
<dbReference type="AlphaFoldDB" id="K8F1J5"/>
<sequence>MEGGTPTTAGGLTQTLVATLMREKGGLGKLFSRSDEDKNANNNALVVVGAAALSASSAMMVWYFAYKKSSSHISSGNLKKKDCVKALDLIPHPEGGYFRETHRSGATPMASRGKTDSNGDLVKTSSGGNARNTMTSIYYLIEDYQGLVCNKSDHVHYFHYGCTVLYHIVNPSTGEYYVERLGSNLSKGDKPQVVVPGNYFKAATLEKTKSFDFALLGEGVGPGFDFRDFEFVSKEKLKRNLSNKSNFFVLERLCKPGIEDTDKFYEKTDNNKKKNNKNKNNTNNNRNGSSDKLSKGKDISAPGLKKIPTPKIGGGQSTNAVAAPVNGEAKSPQPPLPPSPPPPNALRTTPNGNTVLADRKLTRSMATNPQIRFDDIGQSTPQFKPPKNINRIDRDNVEITPMGLKTRPEEDEGDKSLELESPL</sequence>
<keyword evidence="2" id="KW-0812">Transmembrane</keyword>
<keyword evidence="2" id="KW-0472">Membrane</keyword>
<feature type="compositionally biased region" description="Low complexity" evidence="1">
    <location>
        <begin position="278"/>
        <end position="287"/>
    </location>
</feature>
<dbReference type="Proteomes" id="UP000198341">
    <property type="component" value="Chromosome 3"/>
</dbReference>
<feature type="compositionally biased region" description="Basic and acidic residues" evidence="1">
    <location>
        <begin position="414"/>
        <end position="423"/>
    </location>
</feature>
<evidence type="ECO:0000313" key="5">
    <source>
        <dbReference type="Proteomes" id="UP000198341"/>
    </source>
</evidence>
<dbReference type="InterPro" id="IPR011051">
    <property type="entry name" value="RmlC_Cupin_sf"/>
</dbReference>
<feature type="compositionally biased region" description="Pro residues" evidence="1">
    <location>
        <begin position="332"/>
        <end position="344"/>
    </location>
</feature>
<accession>K8F1J5</accession>
<keyword evidence="5" id="KW-1185">Reference proteome</keyword>
<evidence type="ECO:0000313" key="4">
    <source>
        <dbReference type="EMBL" id="CCO15388.1"/>
    </source>
</evidence>